<keyword evidence="1" id="KW-0472">Membrane</keyword>
<accession>A0ABX8SLB2</accession>
<name>A0ABX8SLB2_9ACTN</name>
<dbReference type="InterPro" id="IPR021414">
    <property type="entry name" value="DUF3054"/>
</dbReference>
<sequence length="119" mass="12734">MKRLLPLVIDLVLVLAFAVIGRASHDENPVVGSLGTAWPFLVACLIGWGIVLLLEDDGLGLRGGAIIWFFTLAGGQALRVISGGTTQVSFILVTAIVLGVFLGGWRLVAWLLRRRRATA</sequence>
<feature type="transmembrane region" description="Helical" evidence="1">
    <location>
        <begin position="88"/>
        <end position="112"/>
    </location>
</feature>
<keyword evidence="3" id="KW-1185">Reference proteome</keyword>
<feature type="transmembrane region" description="Helical" evidence="1">
    <location>
        <begin position="33"/>
        <end position="53"/>
    </location>
</feature>
<proteinExistence type="predicted"/>
<evidence type="ECO:0000256" key="1">
    <source>
        <dbReference type="SAM" id="Phobius"/>
    </source>
</evidence>
<dbReference type="Pfam" id="PF11255">
    <property type="entry name" value="DUF3054"/>
    <property type="match status" value="1"/>
</dbReference>
<gene>
    <name evidence="2" type="ORF">KDB89_06980</name>
</gene>
<organism evidence="2 3">
    <name type="scientific">Tessaracoccus palaemonis</name>
    <dbReference type="NCBI Taxonomy" id="2829499"/>
    <lineage>
        <taxon>Bacteria</taxon>
        <taxon>Bacillati</taxon>
        <taxon>Actinomycetota</taxon>
        <taxon>Actinomycetes</taxon>
        <taxon>Propionibacteriales</taxon>
        <taxon>Propionibacteriaceae</taxon>
        <taxon>Tessaracoccus</taxon>
    </lineage>
</organism>
<protein>
    <submittedName>
        <fullName evidence="2">DUF3054 domain-containing protein</fullName>
    </submittedName>
</protein>
<keyword evidence="1" id="KW-1133">Transmembrane helix</keyword>
<keyword evidence="1" id="KW-0812">Transmembrane</keyword>
<dbReference type="Proteomes" id="UP000824504">
    <property type="component" value="Chromosome"/>
</dbReference>
<dbReference type="RefSeq" id="WP_219084105.1">
    <property type="nucleotide sequence ID" value="NZ_CP079216.1"/>
</dbReference>
<evidence type="ECO:0000313" key="2">
    <source>
        <dbReference type="EMBL" id="QXT64182.1"/>
    </source>
</evidence>
<evidence type="ECO:0000313" key="3">
    <source>
        <dbReference type="Proteomes" id="UP000824504"/>
    </source>
</evidence>
<feature type="transmembrane region" description="Helical" evidence="1">
    <location>
        <begin position="65"/>
        <end position="82"/>
    </location>
</feature>
<dbReference type="EMBL" id="CP079216">
    <property type="protein sequence ID" value="QXT64182.1"/>
    <property type="molecule type" value="Genomic_DNA"/>
</dbReference>
<reference evidence="2 3" key="1">
    <citation type="submission" date="2021-07" db="EMBL/GenBank/DDBJ databases">
        <title>complete genome sequencing of Tessaracoccus sp.J1M15.</title>
        <authorList>
            <person name="Bae J.-W."/>
            <person name="Kim D.-y."/>
        </authorList>
    </citation>
    <scope>NUCLEOTIDE SEQUENCE [LARGE SCALE GENOMIC DNA]</scope>
    <source>
        <strain evidence="2 3">J1M15</strain>
    </source>
</reference>